<keyword evidence="3" id="KW-1003">Cell membrane</keyword>
<dbReference type="Pfam" id="PF00892">
    <property type="entry name" value="EamA"/>
    <property type="match status" value="2"/>
</dbReference>
<comment type="similarity">
    <text evidence="2">Belongs to the EamA transporter family.</text>
</comment>
<evidence type="ECO:0000256" key="4">
    <source>
        <dbReference type="ARBA" id="ARBA00022692"/>
    </source>
</evidence>
<evidence type="ECO:0000256" key="6">
    <source>
        <dbReference type="ARBA" id="ARBA00023136"/>
    </source>
</evidence>
<evidence type="ECO:0000313" key="9">
    <source>
        <dbReference type="EMBL" id="SHE40890.1"/>
    </source>
</evidence>
<feature type="domain" description="EamA" evidence="8">
    <location>
        <begin position="6"/>
        <end position="138"/>
    </location>
</feature>
<keyword evidence="5 7" id="KW-1133">Transmembrane helix</keyword>
<reference evidence="9 10" key="1">
    <citation type="submission" date="2016-11" db="EMBL/GenBank/DDBJ databases">
        <authorList>
            <person name="Jaros S."/>
            <person name="Januszkiewicz K."/>
            <person name="Wedrychowicz H."/>
        </authorList>
    </citation>
    <scope>NUCLEOTIDE SEQUENCE [LARGE SCALE GENOMIC DNA]</scope>
    <source>
        <strain evidence="9 10">DSM 14828</strain>
    </source>
</reference>
<dbReference type="GO" id="GO:0005886">
    <property type="term" value="C:plasma membrane"/>
    <property type="evidence" value="ECO:0007669"/>
    <property type="project" value="UniProtKB-SubCell"/>
</dbReference>
<accession>A0A1M4T900</accession>
<comment type="subcellular location">
    <subcellularLocation>
        <location evidence="1">Cell membrane</location>
        <topology evidence="1">Multi-pass membrane protein</topology>
    </subcellularLocation>
</comment>
<dbReference type="SUPFAM" id="SSF103481">
    <property type="entry name" value="Multidrug resistance efflux transporter EmrE"/>
    <property type="match status" value="2"/>
</dbReference>
<dbReference type="PANTHER" id="PTHR32322">
    <property type="entry name" value="INNER MEMBRANE TRANSPORTER"/>
    <property type="match status" value="1"/>
</dbReference>
<evidence type="ECO:0000256" key="1">
    <source>
        <dbReference type="ARBA" id="ARBA00004651"/>
    </source>
</evidence>
<dbReference type="AlphaFoldDB" id="A0A1M4T900"/>
<dbReference type="STRING" id="1120975.SAMN02746064_00419"/>
<keyword evidence="10" id="KW-1185">Reference proteome</keyword>
<feature type="transmembrane region" description="Helical" evidence="7">
    <location>
        <begin position="121"/>
        <end position="139"/>
    </location>
</feature>
<feature type="domain" description="EamA" evidence="8">
    <location>
        <begin position="149"/>
        <end position="282"/>
    </location>
</feature>
<protein>
    <submittedName>
        <fullName evidence="9">EamA-like transporter family protein</fullName>
    </submittedName>
</protein>
<dbReference type="InterPro" id="IPR000620">
    <property type="entry name" value="EamA_dom"/>
</dbReference>
<dbReference type="EMBL" id="FQTU01000002">
    <property type="protein sequence ID" value="SHE40890.1"/>
    <property type="molecule type" value="Genomic_DNA"/>
</dbReference>
<feature type="transmembrane region" description="Helical" evidence="7">
    <location>
        <begin position="267"/>
        <end position="285"/>
    </location>
</feature>
<feature type="transmembrane region" description="Helical" evidence="7">
    <location>
        <begin position="210"/>
        <end position="232"/>
    </location>
</feature>
<feature type="transmembrane region" description="Helical" evidence="7">
    <location>
        <begin position="145"/>
        <end position="166"/>
    </location>
</feature>
<feature type="transmembrane region" description="Helical" evidence="7">
    <location>
        <begin position="89"/>
        <end position="109"/>
    </location>
</feature>
<feature type="transmembrane region" description="Helical" evidence="7">
    <location>
        <begin position="66"/>
        <end position="83"/>
    </location>
</feature>
<evidence type="ECO:0000256" key="3">
    <source>
        <dbReference type="ARBA" id="ARBA00022475"/>
    </source>
</evidence>
<dbReference type="Proteomes" id="UP000184251">
    <property type="component" value="Unassembled WGS sequence"/>
</dbReference>
<feature type="transmembrane region" description="Helical" evidence="7">
    <location>
        <begin position="36"/>
        <end position="54"/>
    </location>
</feature>
<gene>
    <name evidence="9" type="ORF">SAMN02746064_00419</name>
</gene>
<feature type="transmembrane region" description="Helical" evidence="7">
    <location>
        <begin position="244"/>
        <end position="261"/>
    </location>
</feature>
<sequence>MDRNKSYLAASLTTVIWGFSYISTKILVDVISPDLLVFYRFLISSVFLIILLKLREKKLYLNLADIPRFIFCSGIGYTAYFLLESNGIMLTNASISSIIIGMIPVLSLLTDVVFFKNRLTAVKMASVTMSFAGVILVIGSPGSGVVDPLGVVFIFGAAVCWIAFNYLNGPLYRSYSPLAITTWQTIIAFISLFFIVMFKEESFTLNASLAEFSHILFLGIAASAGGFLFYIYALKHLGVLSTTLFVNFIPVTTMLTGRIFLGEVLSGMQWAGGFVIVLSLYIGSISSAKESVKALAENNKTG</sequence>
<name>A0A1M4T900_9FIRM</name>
<dbReference type="PANTHER" id="PTHR32322:SF18">
    <property type="entry name" value="S-ADENOSYLMETHIONINE_S-ADENOSYLHOMOCYSTEINE TRANSPORTER"/>
    <property type="match status" value="1"/>
</dbReference>
<evidence type="ECO:0000256" key="5">
    <source>
        <dbReference type="ARBA" id="ARBA00022989"/>
    </source>
</evidence>
<dbReference type="InterPro" id="IPR037185">
    <property type="entry name" value="EmrE-like"/>
</dbReference>
<evidence type="ECO:0000313" key="10">
    <source>
        <dbReference type="Proteomes" id="UP000184251"/>
    </source>
</evidence>
<evidence type="ECO:0000256" key="7">
    <source>
        <dbReference type="SAM" id="Phobius"/>
    </source>
</evidence>
<evidence type="ECO:0000256" key="2">
    <source>
        <dbReference type="ARBA" id="ARBA00007362"/>
    </source>
</evidence>
<keyword evidence="6 7" id="KW-0472">Membrane</keyword>
<keyword evidence="4 7" id="KW-0812">Transmembrane</keyword>
<feature type="transmembrane region" description="Helical" evidence="7">
    <location>
        <begin position="7"/>
        <end position="24"/>
    </location>
</feature>
<dbReference type="RefSeq" id="WP_073269422.1">
    <property type="nucleotide sequence ID" value="NZ_FQTU01000002.1"/>
</dbReference>
<proteinExistence type="inferred from homology"/>
<feature type="transmembrane region" description="Helical" evidence="7">
    <location>
        <begin position="178"/>
        <end position="198"/>
    </location>
</feature>
<organism evidence="9 10">
    <name type="scientific">Alkalibacter saccharofermentans DSM 14828</name>
    <dbReference type="NCBI Taxonomy" id="1120975"/>
    <lineage>
        <taxon>Bacteria</taxon>
        <taxon>Bacillati</taxon>
        <taxon>Bacillota</taxon>
        <taxon>Clostridia</taxon>
        <taxon>Eubacteriales</taxon>
        <taxon>Eubacteriaceae</taxon>
        <taxon>Alkalibacter</taxon>
    </lineage>
</organism>
<dbReference type="OrthoDB" id="9805239at2"/>
<dbReference type="InterPro" id="IPR050638">
    <property type="entry name" value="AA-Vitamin_Transporters"/>
</dbReference>
<evidence type="ECO:0000259" key="8">
    <source>
        <dbReference type="Pfam" id="PF00892"/>
    </source>
</evidence>